<keyword evidence="3 6" id="KW-0812">Transmembrane</keyword>
<dbReference type="InterPro" id="IPR035906">
    <property type="entry name" value="MetI-like_sf"/>
</dbReference>
<reference evidence="8" key="1">
    <citation type="submission" date="2020-12" db="EMBL/GenBank/DDBJ databases">
        <title>Antrihabitans popcorni sp. nov. and Antrihabitans auranticaus sp. nov., isolated from a larva cave.</title>
        <authorList>
            <person name="Lee S.D."/>
            <person name="Kim I.S."/>
        </authorList>
    </citation>
    <scope>NUCLEOTIDE SEQUENCE</scope>
    <source>
        <strain evidence="8">YC3-6</strain>
    </source>
</reference>
<dbReference type="Proteomes" id="UP000655868">
    <property type="component" value="Unassembled WGS sequence"/>
</dbReference>
<feature type="transmembrane region" description="Helical" evidence="6">
    <location>
        <begin position="179"/>
        <end position="204"/>
    </location>
</feature>
<feature type="transmembrane region" description="Helical" evidence="6">
    <location>
        <begin position="20"/>
        <end position="37"/>
    </location>
</feature>
<dbReference type="PANTHER" id="PTHR30177:SF4">
    <property type="entry name" value="OSMOPROTECTANT IMPORT PERMEASE PROTEIN OSMW"/>
    <property type="match status" value="1"/>
</dbReference>
<dbReference type="AlphaFoldDB" id="A0A934NTE6"/>
<keyword evidence="4 6" id="KW-1133">Transmembrane helix</keyword>
<gene>
    <name evidence="8" type="ORF">JGU71_18920</name>
</gene>
<proteinExistence type="inferred from homology"/>
<dbReference type="Pfam" id="PF00528">
    <property type="entry name" value="BPD_transp_1"/>
    <property type="match status" value="1"/>
</dbReference>
<evidence type="ECO:0000256" key="1">
    <source>
        <dbReference type="ARBA" id="ARBA00004141"/>
    </source>
</evidence>
<sequence>MNYLIDNFSTVLDLTKTHIYLSLVPLMIGLAIAVPLGTAIRNVGWLRKLTLSVASIAYTVPSLALFVIVPPLVGLKAVDPLVVVIALTIYSTALLIRAVPEALDSVPAAVIDSSNAMGFGFLRRVLTVDLPLSIPVLTASVRVVAVTNISLVPIGSLIGVHGLGFLFTDGYQRDYLDEIVAGIIAVVVLALVIDGLLFVIGRLLTPWTRAGRPSAKKVAALAKAAQR</sequence>
<comment type="subcellular location">
    <subcellularLocation>
        <location evidence="6">Cell membrane</location>
        <topology evidence="6">Multi-pass membrane protein</topology>
    </subcellularLocation>
    <subcellularLocation>
        <location evidence="1">Membrane</location>
        <topology evidence="1">Multi-pass membrane protein</topology>
    </subcellularLocation>
</comment>
<organism evidence="8 9">
    <name type="scientific">Antrihabitans stalagmiti</name>
    <dbReference type="NCBI Taxonomy" id="2799499"/>
    <lineage>
        <taxon>Bacteria</taxon>
        <taxon>Bacillati</taxon>
        <taxon>Actinomycetota</taxon>
        <taxon>Actinomycetes</taxon>
        <taxon>Mycobacteriales</taxon>
        <taxon>Nocardiaceae</taxon>
        <taxon>Antrihabitans</taxon>
    </lineage>
</organism>
<evidence type="ECO:0000256" key="3">
    <source>
        <dbReference type="ARBA" id="ARBA00022692"/>
    </source>
</evidence>
<comment type="similarity">
    <text evidence="6">Belongs to the binding-protein-dependent transport system permease family.</text>
</comment>
<dbReference type="RefSeq" id="WP_199705846.1">
    <property type="nucleotide sequence ID" value="NZ_JAEMNV010000006.1"/>
</dbReference>
<evidence type="ECO:0000313" key="8">
    <source>
        <dbReference type="EMBL" id="MBJ8340962.1"/>
    </source>
</evidence>
<protein>
    <submittedName>
        <fullName evidence="8">ABC transporter permease</fullName>
    </submittedName>
</protein>
<dbReference type="GO" id="GO:0055085">
    <property type="term" value="P:transmembrane transport"/>
    <property type="evidence" value="ECO:0007669"/>
    <property type="project" value="InterPro"/>
</dbReference>
<dbReference type="Gene3D" id="1.10.3720.10">
    <property type="entry name" value="MetI-like"/>
    <property type="match status" value="1"/>
</dbReference>
<feature type="transmembrane region" description="Helical" evidence="6">
    <location>
        <begin position="49"/>
        <end position="69"/>
    </location>
</feature>
<accession>A0A934NTE6</accession>
<keyword evidence="9" id="KW-1185">Reference proteome</keyword>
<dbReference type="SUPFAM" id="SSF161098">
    <property type="entry name" value="MetI-like"/>
    <property type="match status" value="1"/>
</dbReference>
<comment type="caution">
    <text evidence="8">The sequence shown here is derived from an EMBL/GenBank/DDBJ whole genome shotgun (WGS) entry which is preliminary data.</text>
</comment>
<name>A0A934NTE6_9NOCA</name>
<keyword evidence="2 6" id="KW-0813">Transport</keyword>
<dbReference type="PANTHER" id="PTHR30177">
    <property type="entry name" value="GLYCINE BETAINE/L-PROLINE TRANSPORT SYSTEM PERMEASE PROTEIN PROW"/>
    <property type="match status" value="1"/>
</dbReference>
<evidence type="ECO:0000256" key="2">
    <source>
        <dbReference type="ARBA" id="ARBA00022448"/>
    </source>
</evidence>
<dbReference type="EMBL" id="JAEMNV010000006">
    <property type="protein sequence ID" value="MBJ8340962.1"/>
    <property type="molecule type" value="Genomic_DNA"/>
</dbReference>
<dbReference type="GO" id="GO:0031460">
    <property type="term" value="P:glycine betaine transport"/>
    <property type="evidence" value="ECO:0007669"/>
    <property type="project" value="TreeGrafter"/>
</dbReference>
<dbReference type="CDD" id="cd06261">
    <property type="entry name" value="TM_PBP2"/>
    <property type="match status" value="1"/>
</dbReference>
<evidence type="ECO:0000256" key="6">
    <source>
        <dbReference type="RuleBase" id="RU363032"/>
    </source>
</evidence>
<dbReference type="InterPro" id="IPR000515">
    <property type="entry name" value="MetI-like"/>
</dbReference>
<feature type="domain" description="ABC transmembrane type-1" evidence="7">
    <location>
        <begin position="15"/>
        <end position="197"/>
    </location>
</feature>
<dbReference type="GO" id="GO:0005886">
    <property type="term" value="C:plasma membrane"/>
    <property type="evidence" value="ECO:0007669"/>
    <property type="project" value="UniProtKB-SubCell"/>
</dbReference>
<evidence type="ECO:0000256" key="4">
    <source>
        <dbReference type="ARBA" id="ARBA00022989"/>
    </source>
</evidence>
<feature type="transmembrane region" description="Helical" evidence="6">
    <location>
        <begin position="143"/>
        <end position="167"/>
    </location>
</feature>
<evidence type="ECO:0000256" key="5">
    <source>
        <dbReference type="ARBA" id="ARBA00023136"/>
    </source>
</evidence>
<feature type="transmembrane region" description="Helical" evidence="6">
    <location>
        <begin position="81"/>
        <end position="99"/>
    </location>
</feature>
<evidence type="ECO:0000313" key="9">
    <source>
        <dbReference type="Proteomes" id="UP000655868"/>
    </source>
</evidence>
<dbReference type="PROSITE" id="PS50928">
    <property type="entry name" value="ABC_TM1"/>
    <property type="match status" value="1"/>
</dbReference>
<dbReference type="InterPro" id="IPR051204">
    <property type="entry name" value="ABC_transp_perm/SBD"/>
</dbReference>
<evidence type="ECO:0000259" key="7">
    <source>
        <dbReference type="PROSITE" id="PS50928"/>
    </source>
</evidence>
<keyword evidence="5 6" id="KW-0472">Membrane</keyword>